<evidence type="ECO:0000313" key="1">
    <source>
        <dbReference type="EMBL" id="KAF5399439.1"/>
    </source>
</evidence>
<comment type="caution">
    <text evidence="1">The sequence shown here is derived from an EMBL/GenBank/DDBJ whole genome shotgun (WGS) entry which is preliminary data.</text>
</comment>
<reference evidence="1" key="1">
    <citation type="submission" date="2019-05" db="EMBL/GenBank/DDBJ databases">
        <title>Annotation for the trematode Paragonimus heterotremus.</title>
        <authorList>
            <person name="Choi Y.-J."/>
        </authorList>
    </citation>
    <scope>NUCLEOTIDE SEQUENCE</scope>
    <source>
        <strain evidence="1">LC</strain>
    </source>
</reference>
<sequence length="298" mass="33525">MVLDGLNLFVRAGEAELLKQWIRVNKCGMCLAVANQLINHTTSESGSKIKLFLYDLACIVLETVADEQVKAIKSSPFRSRSATTRSMDEMRKRLTRCQLGAIDCCLMLNEPERALQMIKKWNVAHDQTISTEVPSEKLFNLLAKQPSATVSARIVSQLLLDSKLNWPQIIQIVRNSTYCCTDRVIQNHGQKASPTSDMVVTLLAAILNAIMENIPLTDQLEEITRIVQQIGEQSLQFWSTLMETVARKDSRQAAVTETYTHRTNTCPDRMVYLVQLVTAALLEFTDSAEETTVHRHGD</sequence>
<dbReference type="Proteomes" id="UP000748531">
    <property type="component" value="Unassembled WGS sequence"/>
</dbReference>
<name>A0A8J4T7Q5_9TREM</name>
<keyword evidence="2" id="KW-1185">Reference proteome</keyword>
<proteinExistence type="predicted"/>
<organism evidence="1 2">
    <name type="scientific">Paragonimus heterotremus</name>
    <dbReference type="NCBI Taxonomy" id="100268"/>
    <lineage>
        <taxon>Eukaryota</taxon>
        <taxon>Metazoa</taxon>
        <taxon>Spiralia</taxon>
        <taxon>Lophotrochozoa</taxon>
        <taxon>Platyhelminthes</taxon>
        <taxon>Trematoda</taxon>
        <taxon>Digenea</taxon>
        <taxon>Plagiorchiida</taxon>
        <taxon>Troglotremata</taxon>
        <taxon>Troglotrematidae</taxon>
        <taxon>Paragonimus</taxon>
    </lineage>
</organism>
<dbReference type="OrthoDB" id="6264436at2759"/>
<protein>
    <submittedName>
        <fullName evidence="1">Uncharacterized protein</fullName>
    </submittedName>
</protein>
<gene>
    <name evidence="1" type="ORF">PHET_07423</name>
</gene>
<dbReference type="EMBL" id="LUCH01004056">
    <property type="protein sequence ID" value="KAF5399439.1"/>
    <property type="molecule type" value="Genomic_DNA"/>
</dbReference>
<dbReference type="AlphaFoldDB" id="A0A8J4T7Q5"/>
<evidence type="ECO:0000313" key="2">
    <source>
        <dbReference type="Proteomes" id="UP000748531"/>
    </source>
</evidence>
<accession>A0A8J4T7Q5</accession>